<dbReference type="EMBL" id="ML143403">
    <property type="protein sequence ID" value="TBU30756.1"/>
    <property type="molecule type" value="Genomic_DNA"/>
</dbReference>
<organism evidence="1">
    <name type="scientific">Dichomitus squalens</name>
    <dbReference type="NCBI Taxonomy" id="114155"/>
    <lineage>
        <taxon>Eukaryota</taxon>
        <taxon>Fungi</taxon>
        <taxon>Dikarya</taxon>
        <taxon>Basidiomycota</taxon>
        <taxon>Agaricomycotina</taxon>
        <taxon>Agaricomycetes</taxon>
        <taxon>Polyporales</taxon>
        <taxon>Polyporaceae</taxon>
        <taxon>Dichomitus</taxon>
    </lineage>
</organism>
<accession>A0A4Q9MWT4</accession>
<dbReference type="Proteomes" id="UP000292957">
    <property type="component" value="Unassembled WGS sequence"/>
</dbReference>
<sequence>FVVCVVPVVTEYPMLKLVKDGELEACLCWCPRADSLAIFVPNWTVKDGSCMS</sequence>
<evidence type="ECO:0000313" key="1">
    <source>
        <dbReference type="EMBL" id="TBU30756.1"/>
    </source>
</evidence>
<proteinExistence type="predicted"/>
<gene>
    <name evidence="1" type="ORF">BD311DRAFT_619359</name>
</gene>
<protein>
    <submittedName>
        <fullName evidence="1">Uncharacterized protein</fullName>
    </submittedName>
</protein>
<feature type="non-terminal residue" evidence="1">
    <location>
        <position position="1"/>
    </location>
</feature>
<feature type="non-terminal residue" evidence="1">
    <location>
        <position position="52"/>
    </location>
</feature>
<dbReference type="AlphaFoldDB" id="A0A4Q9MWT4"/>
<name>A0A4Q9MWT4_9APHY</name>
<reference evidence="1" key="1">
    <citation type="submission" date="2019-01" db="EMBL/GenBank/DDBJ databases">
        <title>Draft genome sequences of three monokaryotic isolates of the white-rot basidiomycete fungus Dichomitus squalens.</title>
        <authorList>
            <consortium name="DOE Joint Genome Institute"/>
            <person name="Lopez S.C."/>
            <person name="Andreopoulos B."/>
            <person name="Pangilinan J."/>
            <person name="Lipzen A."/>
            <person name="Riley R."/>
            <person name="Ahrendt S."/>
            <person name="Ng V."/>
            <person name="Barry K."/>
            <person name="Daum C."/>
            <person name="Grigoriev I.V."/>
            <person name="Hilden K.S."/>
            <person name="Makela M.R."/>
            <person name="de Vries R.P."/>
        </authorList>
    </citation>
    <scope>NUCLEOTIDE SEQUENCE [LARGE SCALE GENOMIC DNA]</scope>
    <source>
        <strain evidence="1">OM18370.1</strain>
    </source>
</reference>